<dbReference type="InterPro" id="IPR000594">
    <property type="entry name" value="ThiF_NAD_FAD-bd"/>
</dbReference>
<dbReference type="GO" id="GO:0008641">
    <property type="term" value="F:ubiquitin-like modifier activating enzyme activity"/>
    <property type="evidence" value="ECO:0007669"/>
    <property type="project" value="InterPro"/>
</dbReference>
<gene>
    <name evidence="2" type="ORF">METZ01_LOCUS124566</name>
</gene>
<dbReference type="GO" id="GO:0061504">
    <property type="term" value="P:cyclic threonylcarbamoyladenosine biosynthetic process"/>
    <property type="evidence" value="ECO:0007669"/>
    <property type="project" value="TreeGrafter"/>
</dbReference>
<dbReference type="EMBL" id="UINC01017332">
    <property type="protein sequence ID" value="SVA71712.1"/>
    <property type="molecule type" value="Genomic_DNA"/>
</dbReference>
<dbReference type="AlphaFoldDB" id="A0A381Y4X3"/>
<dbReference type="InterPro" id="IPR045886">
    <property type="entry name" value="ThiF/MoeB/HesA"/>
</dbReference>
<evidence type="ECO:0000313" key="2">
    <source>
        <dbReference type="EMBL" id="SVA71712.1"/>
    </source>
</evidence>
<name>A0A381Y4X3_9ZZZZ</name>
<dbReference type="GO" id="GO:0061503">
    <property type="term" value="F:tRNA threonylcarbamoyladenosine dehydratase"/>
    <property type="evidence" value="ECO:0007669"/>
    <property type="project" value="TreeGrafter"/>
</dbReference>
<dbReference type="Gene3D" id="3.40.50.720">
    <property type="entry name" value="NAD(P)-binding Rossmann-like Domain"/>
    <property type="match status" value="1"/>
</dbReference>
<dbReference type="Pfam" id="PF00899">
    <property type="entry name" value="ThiF"/>
    <property type="match status" value="1"/>
</dbReference>
<dbReference type="PANTHER" id="PTHR43267">
    <property type="entry name" value="TRNA THREONYLCARBAMOYLADENOSINE DEHYDRATASE"/>
    <property type="match status" value="1"/>
</dbReference>
<organism evidence="2">
    <name type="scientific">marine metagenome</name>
    <dbReference type="NCBI Taxonomy" id="408172"/>
    <lineage>
        <taxon>unclassified sequences</taxon>
        <taxon>metagenomes</taxon>
        <taxon>ecological metagenomes</taxon>
    </lineage>
</organism>
<evidence type="ECO:0000259" key="1">
    <source>
        <dbReference type="Pfam" id="PF00899"/>
    </source>
</evidence>
<sequence>MEKFDYKEFINRNIGFVTEEQQHQIQSSKIFVCGVGGMGGACVNSLARMGIEDITIADIDDFELSNINRQVFANTDTLGKSKVFSTQEQLLKLNPNINITSYEKDWSDSLDQICVKNKIIINGTDDILATLLIYRKAKMHGCTVIDAYASPLPSVYVVKPDDPRPEETLNFPTIGKSLDEITSDDIDVCVLKEIEFVMTHSSSVKYIDIEIAAEYMAGKRSRMSIAPMVIATGNMMAYEVLFAILNKPSGADNKGYFWNPYKGKIEKPRNPLLAFFIKALVRRFLNKILKDI</sequence>
<feature type="domain" description="THIF-type NAD/FAD binding fold" evidence="1">
    <location>
        <begin position="11"/>
        <end position="258"/>
    </location>
</feature>
<dbReference type="InterPro" id="IPR035985">
    <property type="entry name" value="Ubiquitin-activating_enz"/>
</dbReference>
<dbReference type="SUPFAM" id="SSF69572">
    <property type="entry name" value="Activating enzymes of the ubiquitin-like proteins"/>
    <property type="match status" value="1"/>
</dbReference>
<protein>
    <recommendedName>
        <fullName evidence="1">THIF-type NAD/FAD binding fold domain-containing protein</fullName>
    </recommendedName>
</protein>
<reference evidence="2" key="1">
    <citation type="submission" date="2018-05" db="EMBL/GenBank/DDBJ databases">
        <authorList>
            <person name="Lanie J.A."/>
            <person name="Ng W.-L."/>
            <person name="Kazmierczak K.M."/>
            <person name="Andrzejewski T.M."/>
            <person name="Davidsen T.M."/>
            <person name="Wayne K.J."/>
            <person name="Tettelin H."/>
            <person name="Glass J.I."/>
            <person name="Rusch D."/>
            <person name="Podicherti R."/>
            <person name="Tsui H.-C.T."/>
            <person name="Winkler M.E."/>
        </authorList>
    </citation>
    <scope>NUCLEOTIDE SEQUENCE</scope>
</reference>
<accession>A0A381Y4X3</accession>
<dbReference type="PANTHER" id="PTHR43267:SF1">
    <property type="entry name" value="TRNA THREONYLCARBAMOYLADENOSINE DEHYDRATASE"/>
    <property type="match status" value="1"/>
</dbReference>
<proteinExistence type="predicted"/>